<dbReference type="AlphaFoldDB" id="A0A0G3XLE3"/>
<accession>A0A0G3XLE3</accession>
<dbReference type="KEGG" id="cna:AB433_16675"/>
<dbReference type="PATRIC" id="fig|1348774.3.peg.3504"/>
<keyword evidence="2" id="KW-1185">Reference proteome</keyword>
<dbReference type="Proteomes" id="UP000035287">
    <property type="component" value="Chromosome"/>
</dbReference>
<evidence type="ECO:0000313" key="1">
    <source>
        <dbReference type="EMBL" id="AKM11238.1"/>
    </source>
</evidence>
<dbReference type="Gene3D" id="2.40.160.170">
    <property type="match status" value="1"/>
</dbReference>
<evidence type="ECO:0000313" key="2">
    <source>
        <dbReference type="Proteomes" id="UP000035287"/>
    </source>
</evidence>
<dbReference type="OrthoDB" id="7256004at2"/>
<proteinExistence type="predicted"/>
<dbReference type="SUPFAM" id="SSF56925">
    <property type="entry name" value="OMPA-like"/>
    <property type="match status" value="1"/>
</dbReference>
<organism evidence="1 2">
    <name type="scientific">Croceicoccus naphthovorans</name>
    <dbReference type="NCBI Taxonomy" id="1348774"/>
    <lineage>
        <taxon>Bacteria</taxon>
        <taxon>Pseudomonadati</taxon>
        <taxon>Pseudomonadota</taxon>
        <taxon>Alphaproteobacteria</taxon>
        <taxon>Sphingomonadales</taxon>
        <taxon>Erythrobacteraceae</taxon>
        <taxon>Croceicoccus</taxon>
    </lineage>
</organism>
<dbReference type="InterPro" id="IPR011250">
    <property type="entry name" value="OMP/PagP_B-barrel"/>
</dbReference>
<name>A0A0G3XLE3_9SPHN</name>
<reference evidence="1 2" key="1">
    <citation type="submission" date="2015-06" db="EMBL/GenBank/DDBJ databases">
        <authorList>
            <person name="Zeng Y."/>
            <person name="Huang Y."/>
        </authorList>
    </citation>
    <scope>NUCLEOTIDE SEQUENCE [LARGE SCALE GENOMIC DNA]</scope>
    <source>
        <strain evidence="1 2">PQ-2</strain>
    </source>
</reference>
<dbReference type="RefSeq" id="WP_047822606.1">
    <property type="nucleotide sequence ID" value="NZ_CP011770.1"/>
</dbReference>
<dbReference type="EMBL" id="CP011770">
    <property type="protein sequence ID" value="AKM11238.1"/>
    <property type="molecule type" value="Genomic_DNA"/>
</dbReference>
<sequence length="218" mass="23066">MKYILLASLAAALAATPAMAEDGGVMVGVTGGTLGIGPEVTYRMNETIAVRANATFFGYSHDVDSDDVTYDGKLNLQSFGAMIDVHPFGGGFRVSAGARIGDNKVKLKAAPTDDVEIGGTLYTPEEIGELSGEVKAKDFAPMLTLGWAGGLTKGLKLGFEAGAMFHGSPRIDNLTATGILADDPDFMDSLRAEEAEIEDDIDNYKIYPVVQLSVGYRF</sequence>
<gene>
    <name evidence="1" type="ORF">AB433_16675</name>
</gene>
<protein>
    <submittedName>
        <fullName evidence="1">Uncharacterized protein</fullName>
    </submittedName>
</protein>